<dbReference type="PATRIC" id="fig|1449351.3.peg.3317"/>
<name>X7F4C9_9RHOB</name>
<dbReference type="PANTHER" id="PTHR45947">
    <property type="entry name" value="SULFOQUINOVOSYL TRANSFERASE SQD2"/>
    <property type="match status" value="1"/>
</dbReference>
<keyword evidence="2" id="KW-1185">Reference proteome</keyword>
<evidence type="ECO:0000313" key="1">
    <source>
        <dbReference type="EMBL" id="ETX27777.1"/>
    </source>
</evidence>
<evidence type="ECO:0000313" key="2">
    <source>
        <dbReference type="Proteomes" id="UP000023430"/>
    </source>
</evidence>
<dbReference type="GO" id="GO:0016758">
    <property type="term" value="F:hexosyltransferase activity"/>
    <property type="evidence" value="ECO:0007669"/>
    <property type="project" value="TreeGrafter"/>
</dbReference>
<reference evidence="1 2" key="1">
    <citation type="submission" date="2014-01" db="EMBL/GenBank/DDBJ databases">
        <title>Roseivivax isoporae LMG 25204 Genome Sequencing.</title>
        <authorList>
            <person name="Lai Q."/>
            <person name="Li G."/>
            <person name="Shao Z."/>
        </authorList>
    </citation>
    <scope>NUCLEOTIDE SEQUENCE [LARGE SCALE GENOMIC DNA]</scope>
    <source>
        <strain evidence="1 2">LMG 25204</strain>
    </source>
</reference>
<dbReference type="SUPFAM" id="SSF53756">
    <property type="entry name" value="UDP-Glycosyltransferase/glycogen phosphorylase"/>
    <property type="match status" value="1"/>
</dbReference>
<dbReference type="eggNOG" id="COG0438">
    <property type="taxonomic scope" value="Bacteria"/>
</dbReference>
<gene>
    <name evidence="1" type="ORF">RISW2_11290</name>
</gene>
<dbReference type="Gene3D" id="3.40.50.2000">
    <property type="entry name" value="Glycogen Phosphorylase B"/>
    <property type="match status" value="2"/>
</dbReference>
<dbReference type="EMBL" id="JAME01000027">
    <property type="protein sequence ID" value="ETX27777.1"/>
    <property type="molecule type" value="Genomic_DNA"/>
</dbReference>
<dbReference type="InterPro" id="IPR050194">
    <property type="entry name" value="Glycosyltransferase_grp1"/>
</dbReference>
<organism evidence="1 2">
    <name type="scientific">Roseivivax isoporae LMG 25204</name>
    <dbReference type="NCBI Taxonomy" id="1449351"/>
    <lineage>
        <taxon>Bacteria</taxon>
        <taxon>Pseudomonadati</taxon>
        <taxon>Pseudomonadota</taxon>
        <taxon>Alphaproteobacteria</taxon>
        <taxon>Rhodobacterales</taxon>
        <taxon>Roseobacteraceae</taxon>
        <taxon>Roseivivax</taxon>
    </lineage>
</organism>
<dbReference type="STRING" id="1449351.RISW2_11290"/>
<dbReference type="CDD" id="cd03801">
    <property type="entry name" value="GT4_PimA-like"/>
    <property type="match status" value="1"/>
</dbReference>
<protein>
    <submittedName>
        <fullName evidence="1">Glycosyl transferase family 1</fullName>
    </submittedName>
</protein>
<sequence length="429" mass="45653">MTGRPRVLVIAEAANPEWVSVPLVGWSLARALAAVADTHLVTQVRNRDAILRAGLVEGRDFTAIDSEVLAAPAWKLAQVLRMGEGKGWTMVQALNALSYPWFERLVWRRFGAGIARGDWDVVHRVTPLSPTVPSPLAARVAGTGVPFVLGPLNGGVPWPEGFDAERRREREWLSYLRGAYKALPGRDATLRHAAVILAGSRHTASEIPARYRDKVIYLPENGIDPARFSRAAYAPAEGPLRAAFVGRLVPYKGADMLIEAAAPLLAAGRMRLDIVGDGPMGHALRAQAGPTGGVTFHGWLAHGAVQDVLAGAHLLAFPSIREFGGGVVLEAMALGVPPLVVDYAGPGELVVPGTGLTVPCSTRAGIVAALRAQLTGLCADRSGLADLGHAARARVAGRFTWARKAAQVAEIYDWVRGDRRGPAPQPMAE</sequence>
<proteinExistence type="predicted"/>
<comment type="caution">
    <text evidence="1">The sequence shown here is derived from an EMBL/GenBank/DDBJ whole genome shotgun (WGS) entry which is preliminary data.</text>
</comment>
<dbReference type="RefSeq" id="WP_043773191.1">
    <property type="nucleotide sequence ID" value="NZ_JAME01000027.1"/>
</dbReference>
<dbReference type="PANTHER" id="PTHR45947:SF3">
    <property type="entry name" value="SULFOQUINOVOSYL TRANSFERASE SQD2"/>
    <property type="match status" value="1"/>
</dbReference>
<dbReference type="AlphaFoldDB" id="X7F4C9"/>
<dbReference type="Proteomes" id="UP000023430">
    <property type="component" value="Unassembled WGS sequence"/>
</dbReference>
<dbReference type="Pfam" id="PF13692">
    <property type="entry name" value="Glyco_trans_1_4"/>
    <property type="match status" value="1"/>
</dbReference>
<keyword evidence="1" id="KW-0808">Transferase</keyword>
<accession>X7F4C9</accession>